<evidence type="ECO:0000259" key="6">
    <source>
        <dbReference type="Pfam" id="PF00441"/>
    </source>
</evidence>
<dbReference type="Gene3D" id="2.40.110.10">
    <property type="entry name" value="Butyryl-CoA Dehydrogenase, subunit A, domain 2"/>
    <property type="match status" value="1"/>
</dbReference>
<feature type="domain" description="Acyl-CoA dehydrogenase/oxidase C-terminal" evidence="6">
    <location>
        <begin position="227"/>
        <end position="375"/>
    </location>
</feature>
<keyword evidence="3 5" id="KW-0285">Flavoprotein</keyword>
<dbReference type="InterPro" id="IPR013786">
    <property type="entry name" value="AcylCoA_DH/ox_N"/>
</dbReference>
<accession>A0ABX0SN17</accession>
<comment type="cofactor">
    <cofactor evidence="1 5">
        <name>FAD</name>
        <dbReference type="ChEBI" id="CHEBI:57692"/>
    </cofactor>
</comment>
<reference evidence="9 10" key="1">
    <citation type="submission" date="2020-03" db="EMBL/GenBank/DDBJ databases">
        <title>Sequencing the genomes of 1000 actinobacteria strains.</title>
        <authorList>
            <person name="Klenk H.-P."/>
        </authorList>
    </citation>
    <scope>NUCLEOTIDE SEQUENCE [LARGE SCALE GENOMIC DNA]</scope>
    <source>
        <strain evidence="9 10">DSM 45668</strain>
    </source>
</reference>
<comment type="similarity">
    <text evidence="2 5">Belongs to the acyl-CoA dehydrogenase family.</text>
</comment>
<protein>
    <submittedName>
        <fullName evidence="9">Alkylation response protein AidB-like acyl-CoA dehydrogenase</fullName>
    </submittedName>
</protein>
<dbReference type="EMBL" id="JAANOU010000001">
    <property type="protein sequence ID" value="NIH78357.1"/>
    <property type="molecule type" value="Genomic_DNA"/>
</dbReference>
<dbReference type="PANTHER" id="PTHR43884:SF12">
    <property type="entry name" value="ISOVALERYL-COA DEHYDROGENASE, MITOCHONDRIAL-RELATED"/>
    <property type="match status" value="1"/>
</dbReference>
<dbReference type="InterPro" id="IPR046373">
    <property type="entry name" value="Acyl-CoA_Oxase/DH_mid-dom_sf"/>
</dbReference>
<dbReference type="RefSeq" id="WP_167110887.1">
    <property type="nucleotide sequence ID" value="NZ_JAANOU010000001.1"/>
</dbReference>
<dbReference type="PROSITE" id="PS00072">
    <property type="entry name" value="ACYL_COA_DH_1"/>
    <property type="match status" value="1"/>
</dbReference>
<evidence type="ECO:0000313" key="9">
    <source>
        <dbReference type="EMBL" id="NIH78357.1"/>
    </source>
</evidence>
<organism evidence="9 10">
    <name type="scientific">Amycolatopsis viridis</name>
    <dbReference type="NCBI Taxonomy" id="185678"/>
    <lineage>
        <taxon>Bacteria</taxon>
        <taxon>Bacillati</taxon>
        <taxon>Actinomycetota</taxon>
        <taxon>Actinomycetes</taxon>
        <taxon>Pseudonocardiales</taxon>
        <taxon>Pseudonocardiaceae</taxon>
        <taxon>Amycolatopsis</taxon>
    </lineage>
</organism>
<evidence type="ECO:0000256" key="3">
    <source>
        <dbReference type="ARBA" id="ARBA00022630"/>
    </source>
</evidence>
<dbReference type="InterPro" id="IPR006091">
    <property type="entry name" value="Acyl-CoA_Oxase/DH_mid-dom"/>
</dbReference>
<dbReference type="PROSITE" id="PS00073">
    <property type="entry name" value="ACYL_COA_DH_2"/>
    <property type="match status" value="1"/>
</dbReference>
<dbReference type="SUPFAM" id="SSF47203">
    <property type="entry name" value="Acyl-CoA dehydrogenase C-terminal domain-like"/>
    <property type="match status" value="1"/>
</dbReference>
<dbReference type="Pfam" id="PF00441">
    <property type="entry name" value="Acyl-CoA_dh_1"/>
    <property type="match status" value="1"/>
</dbReference>
<keyword evidence="10" id="KW-1185">Reference proteome</keyword>
<evidence type="ECO:0000256" key="2">
    <source>
        <dbReference type="ARBA" id="ARBA00009347"/>
    </source>
</evidence>
<sequence>MPVDRLLPDREYADLLTLAKELARDELKPLAAEYEEAERFPREQFRLLGKSGLLGLPYSERWGGGEVPYEVYLQVLEEIAGAWMSIGIGLSTHIMACYALAHHGTDEQRDRWLPGMLEGQLLGAYALSESHAGSDAASLSTRARLDGDAYVVNGTKAWITHGGQADFYTTMVRTGDDEISCLLVDGRTPGLSAAPPERKMGLTGSTTAQVIFSDARVDADRLIGPAGAGMRIALSSLDSGRLGIAACAVGLAQAALDEAVSYAKGRTQFGKPIIDFQGLEFLLADMAAAVDSARATYLDAARRRDRGMPFGRAASVAKLVATDAAMKVTTDAVQVLGGAGYTRDFPVERYMREAKVPQIFEGTNQIQRMVIARHLKRA</sequence>
<gene>
    <name evidence="9" type="ORF">FHX46_000887</name>
</gene>
<feature type="domain" description="Acyl-CoA dehydrogenase/oxidase N-terminal" evidence="8">
    <location>
        <begin position="13"/>
        <end position="119"/>
    </location>
</feature>
<name>A0ABX0SN17_9PSEU</name>
<dbReference type="PANTHER" id="PTHR43884">
    <property type="entry name" value="ACYL-COA DEHYDROGENASE"/>
    <property type="match status" value="1"/>
</dbReference>
<dbReference type="Gene3D" id="1.10.540.10">
    <property type="entry name" value="Acyl-CoA dehydrogenase/oxidase, N-terminal domain"/>
    <property type="match status" value="1"/>
</dbReference>
<evidence type="ECO:0000256" key="4">
    <source>
        <dbReference type="ARBA" id="ARBA00022827"/>
    </source>
</evidence>
<dbReference type="InterPro" id="IPR009075">
    <property type="entry name" value="AcylCo_DH/oxidase_C"/>
</dbReference>
<dbReference type="Proteomes" id="UP000754495">
    <property type="component" value="Unassembled WGS sequence"/>
</dbReference>
<evidence type="ECO:0000313" key="10">
    <source>
        <dbReference type="Proteomes" id="UP000754495"/>
    </source>
</evidence>
<dbReference type="Pfam" id="PF02770">
    <property type="entry name" value="Acyl-CoA_dh_M"/>
    <property type="match status" value="1"/>
</dbReference>
<dbReference type="InterPro" id="IPR036250">
    <property type="entry name" value="AcylCo_DH-like_C"/>
</dbReference>
<dbReference type="InterPro" id="IPR009100">
    <property type="entry name" value="AcylCoA_DH/oxidase_NM_dom_sf"/>
</dbReference>
<dbReference type="InterPro" id="IPR006089">
    <property type="entry name" value="Acyl-CoA_DH_CS"/>
</dbReference>
<dbReference type="SUPFAM" id="SSF56645">
    <property type="entry name" value="Acyl-CoA dehydrogenase NM domain-like"/>
    <property type="match status" value="1"/>
</dbReference>
<proteinExistence type="inferred from homology"/>
<evidence type="ECO:0000259" key="7">
    <source>
        <dbReference type="Pfam" id="PF02770"/>
    </source>
</evidence>
<evidence type="ECO:0000256" key="1">
    <source>
        <dbReference type="ARBA" id="ARBA00001974"/>
    </source>
</evidence>
<dbReference type="InterPro" id="IPR037069">
    <property type="entry name" value="AcylCoA_DH/ox_N_sf"/>
</dbReference>
<keyword evidence="5" id="KW-0560">Oxidoreductase</keyword>
<dbReference type="Pfam" id="PF02771">
    <property type="entry name" value="Acyl-CoA_dh_N"/>
    <property type="match status" value="1"/>
</dbReference>
<keyword evidence="4 5" id="KW-0274">FAD</keyword>
<dbReference type="Gene3D" id="1.20.140.10">
    <property type="entry name" value="Butyryl-CoA Dehydrogenase, subunit A, domain 3"/>
    <property type="match status" value="1"/>
</dbReference>
<comment type="caution">
    <text evidence="9">The sequence shown here is derived from an EMBL/GenBank/DDBJ whole genome shotgun (WGS) entry which is preliminary data.</text>
</comment>
<evidence type="ECO:0000259" key="8">
    <source>
        <dbReference type="Pfam" id="PF02771"/>
    </source>
</evidence>
<feature type="domain" description="Acyl-CoA oxidase/dehydrogenase middle" evidence="7">
    <location>
        <begin position="124"/>
        <end position="214"/>
    </location>
</feature>
<dbReference type="PIRSF" id="PIRSF016578">
    <property type="entry name" value="HsaA"/>
    <property type="match status" value="1"/>
</dbReference>
<evidence type="ECO:0000256" key="5">
    <source>
        <dbReference type="RuleBase" id="RU362125"/>
    </source>
</evidence>